<organism evidence="2 3">
    <name type="scientific">Senna tora</name>
    <dbReference type="NCBI Taxonomy" id="362788"/>
    <lineage>
        <taxon>Eukaryota</taxon>
        <taxon>Viridiplantae</taxon>
        <taxon>Streptophyta</taxon>
        <taxon>Embryophyta</taxon>
        <taxon>Tracheophyta</taxon>
        <taxon>Spermatophyta</taxon>
        <taxon>Magnoliopsida</taxon>
        <taxon>eudicotyledons</taxon>
        <taxon>Gunneridae</taxon>
        <taxon>Pentapetalae</taxon>
        <taxon>rosids</taxon>
        <taxon>fabids</taxon>
        <taxon>Fabales</taxon>
        <taxon>Fabaceae</taxon>
        <taxon>Caesalpinioideae</taxon>
        <taxon>Cassia clade</taxon>
        <taxon>Senna</taxon>
    </lineage>
</organism>
<feature type="compositionally biased region" description="Basic and acidic residues" evidence="1">
    <location>
        <begin position="1"/>
        <end position="12"/>
    </location>
</feature>
<evidence type="ECO:0000313" key="3">
    <source>
        <dbReference type="Proteomes" id="UP000634136"/>
    </source>
</evidence>
<evidence type="ECO:0000313" key="2">
    <source>
        <dbReference type="EMBL" id="KAF7805030.1"/>
    </source>
</evidence>
<feature type="region of interest" description="Disordered" evidence="1">
    <location>
        <begin position="1"/>
        <end position="24"/>
    </location>
</feature>
<accession>A0A834SIJ4</accession>
<dbReference type="Proteomes" id="UP000634136">
    <property type="component" value="Unassembled WGS sequence"/>
</dbReference>
<name>A0A834SIJ4_9FABA</name>
<evidence type="ECO:0000256" key="1">
    <source>
        <dbReference type="SAM" id="MobiDB-lite"/>
    </source>
</evidence>
<comment type="caution">
    <text evidence="2">The sequence shown here is derived from an EMBL/GenBank/DDBJ whole genome shotgun (WGS) entry which is preliminary data.</text>
</comment>
<protein>
    <submittedName>
        <fullName evidence="2">Uncharacterized protein</fullName>
    </submittedName>
</protein>
<proteinExistence type="predicted"/>
<sequence length="24" mass="2569">MANLEGTRHKAQNENGNQVVVATS</sequence>
<reference evidence="2" key="1">
    <citation type="submission" date="2020-09" db="EMBL/GenBank/DDBJ databases">
        <title>Genome-Enabled Discovery of Anthraquinone Biosynthesis in Senna tora.</title>
        <authorList>
            <person name="Kang S.-H."/>
            <person name="Pandey R.P."/>
            <person name="Lee C.-M."/>
            <person name="Sim J.-S."/>
            <person name="Jeong J.-T."/>
            <person name="Choi B.-S."/>
            <person name="Jung M."/>
            <person name="Ginzburg D."/>
            <person name="Zhao K."/>
            <person name="Won S.Y."/>
            <person name="Oh T.-J."/>
            <person name="Yu Y."/>
            <person name="Kim N.-H."/>
            <person name="Lee O.R."/>
            <person name="Lee T.-H."/>
            <person name="Bashyal P."/>
            <person name="Kim T.-S."/>
            <person name="Lee W.-H."/>
            <person name="Kawkins C."/>
            <person name="Kim C.-K."/>
            <person name="Kim J.S."/>
            <person name="Ahn B.O."/>
            <person name="Rhee S.Y."/>
            <person name="Sohng J.K."/>
        </authorList>
    </citation>
    <scope>NUCLEOTIDE SEQUENCE</scope>
    <source>
        <tissue evidence="2">Leaf</tissue>
    </source>
</reference>
<dbReference type="EMBL" id="JAAIUW010000013">
    <property type="protein sequence ID" value="KAF7805030.1"/>
    <property type="molecule type" value="Genomic_DNA"/>
</dbReference>
<keyword evidence="3" id="KW-1185">Reference proteome</keyword>
<feature type="compositionally biased region" description="Polar residues" evidence="1">
    <location>
        <begin position="13"/>
        <end position="24"/>
    </location>
</feature>
<dbReference type="AlphaFoldDB" id="A0A834SIJ4"/>
<gene>
    <name evidence="2" type="ORF">G2W53_044141</name>
</gene>